<dbReference type="PANTHER" id="PTHR31251">
    <property type="entry name" value="SQUAMOSA PROMOTER-BINDING-LIKE PROTEIN 4"/>
    <property type="match status" value="1"/>
</dbReference>
<keyword evidence="6" id="KW-0238">DNA-binding</keyword>
<dbReference type="AlphaFoldDB" id="A0A2P5WCP3"/>
<feature type="compositionally biased region" description="Polar residues" evidence="10">
    <location>
        <begin position="380"/>
        <end position="392"/>
    </location>
</feature>
<evidence type="ECO:0000256" key="8">
    <source>
        <dbReference type="ARBA" id="ARBA00023242"/>
    </source>
</evidence>
<accession>A0A2P5WCP3</accession>
<dbReference type="SUPFAM" id="SSF103612">
    <property type="entry name" value="SBT domain"/>
    <property type="match status" value="1"/>
</dbReference>
<evidence type="ECO:0000256" key="9">
    <source>
        <dbReference type="PROSITE-ProRule" id="PRU00470"/>
    </source>
</evidence>
<dbReference type="InterPro" id="IPR036893">
    <property type="entry name" value="SBP_sf"/>
</dbReference>
<feature type="compositionally biased region" description="Low complexity" evidence="10">
    <location>
        <begin position="48"/>
        <end position="65"/>
    </location>
</feature>
<dbReference type="PANTHER" id="PTHR31251:SF191">
    <property type="entry name" value="SBP-TYPE DOMAIN-CONTAINING PROTEIN"/>
    <property type="match status" value="1"/>
</dbReference>
<dbReference type="Proteomes" id="UP000239757">
    <property type="component" value="Unassembled WGS sequence"/>
</dbReference>
<evidence type="ECO:0000256" key="2">
    <source>
        <dbReference type="ARBA" id="ARBA00022723"/>
    </source>
</evidence>
<keyword evidence="3 9" id="KW-0863">Zinc-finger</keyword>
<dbReference type="InterPro" id="IPR004333">
    <property type="entry name" value="SBP_dom"/>
</dbReference>
<evidence type="ECO:0000256" key="4">
    <source>
        <dbReference type="ARBA" id="ARBA00022833"/>
    </source>
</evidence>
<organism evidence="12 13">
    <name type="scientific">Gossypium barbadense</name>
    <name type="common">Sea Island cotton</name>
    <name type="synonym">Hibiscus barbadensis</name>
    <dbReference type="NCBI Taxonomy" id="3634"/>
    <lineage>
        <taxon>Eukaryota</taxon>
        <taxon>Viridiplantae</taxon>
        <taxon>Streptophyta</taxon>
        <taxon>Embryophyta</taxon>
        <taxon>Tracheophyta</taxon>
        <taxon>Spermatophyta</taxon>
        <taxon>Magnoliopsida</taxon>
        <taxon>eudicotyledons</taxon>
        <taxon>Gunneridae</taxon>
        <taxon>Pentapetalae</taxon>
        <taxon>rosids</taxon>
        <taxon>malvids</taxon>
        <taxon>Malvales</taxon>
        <taxon>Malvaceae</taxon>
        <taxon>Malvoideae</taxon>
        <taxon>Gossypium</taxon>
    </lineage>
</organism>
<sequence length="392" mass="42352">MEMGSGSLTDSGGSSSNSSTESLNGLKFGQKIYFEDTSAAGTGGGTTMGTPLKSGIGSSSSSGSGKKARGGVVQGGQPPRCQVEGCKVDLTDAKAYYSRHKVCGMHSKAAKVIVAGLEQRFCQQCSRFHQLPEFDQRKRSCRRRLAGHNERRRKPPPGSLLSSRYIRLSSSIIAPALCVRIMVSPFDAYDAESSRGGSFIMDFTAYPRLSRRDVWLTSRSSEHVPGNQYTGTGWLLPHPCQNNSENPPPNLYRQELPGGTGVPSGRIPPGECFTGVVDSNCALSVLSNQPWGFRNQGLTLGLNDMINSELCSMSQPAMPHGAVTNPYSNASWGFKGNHSCSRSQDMLPQIPEPINSQLTGGLQLSHQSRGQYMEHEPSNADDTSMQHNHQSF</sequence>
<keyword evidence="2" id="KW-0479">Metal-binding</keyword>
<feature type="region of interest" description="Disordered" evidence="10">
    <location>
        <begin position="361"/>
        <end position="392"/>
    </location>
</feature>
<evidence type="ECO:0000256" key="10">
    <source>
        <dbReference type="SAM" id="MobiDB-lite"/>
    </source>
</evidence>
<dbReference type="OrthoDB" id="514967at2759"/>
<protein>
    <recommendedName>
        <fullName evidence="11">SBP-type domain-containing protein</fullName>
    </recommendedName>
</protein>
<evidence type="ECO:0000313" key="12">
    <source>
        <dbReference type="EMBL" id="PPR88852.1"/>
    </source>
</evidence>
<evidence type="ECO:0000256" key="6">
    <source>
        <dbReference type="ARBA" id="ARBA00023125"/>
    </source>
</evidence>
<dbReference type="EMBL" id="KZ668146">
    <property type="protein sequence ID" value="PPR88852.1"/>
    <property type="molecule type" value="Genomic_DNA"/>
</dbReference>
<dbReference type="GO" id="GO:0003677">
    <property type="term" value="F:DNA binding"/>
    <property type="evidence" value="ECO:0007669"/>
    <property type="project" value="UniProtKB-KW"/>
</dbReference>
<keyword evidence="7" id="KW-0804">Transcription</keyword>
<dbReference type="InterPro" id="IPR044817">
    <property type="entry name" value="SBP-like"/>
</dbReference>
<evidence type="ECO:0000256" key="3">
    <source>
        <dbReference type="ARBA" id="ARBA00022771"/>
    </source>
</evidence>
<evidence type="ECO:0000256" key="5">
    <source>
        <dbReference type="ARBA" id="ARBA00023015"/>
    </source>
</evidence>
<feature type="domain" description="SBP-type" evidence="11">
    <location>
        <begin position="78"/>
        <end position="155"/>
    </location>
</feature>
<evidence type="ECO:0000256" key="7">
    <source>
        <dbReference type="ARBA" id="ARBA00023163"/>
    </source>
</evidence>
<dbReference type="PROSITE" id="PS51141">
    <property type="entry name" value="ZF_SBP"/>
    <property type="match status" value="1"/>
</dbReference>
<reference evidence="12 13" key="1">
    <citation type="submission" date="2015-01" db="EMBL/GenBank/DDBJ databases">
        <title>Genome of allotetraploid Gossypium barbadense reveals genomic plasticity and fiber elongation in cotton evolution.</title>
        <authorList>
            <person name="Chen X."/>
            <person name="Liu X."/>
            <person name="Zhao B."/>
            <person name="Zheng H."/>
            <person name="Hu Y."/>
            <person name="Lu G."/>
            <person name="Yang C."/>
            <person name="Chen J."/>
            <person name="Shan C."/>
            <person name="Zhang L."/>
            <person name="Zhou Y."/>
            <person name="Wang L."/>
            <person name="Guo W."/>
            <person name="Bai Y."/>
            <person name="Ruan J."/>
            <person name="Shangguan X."/>
            <person name="Mao Y."/>
            <person name="Jiang J."/>
            <person name="Zhu Y."/>
            <person name="Lei J."/>
            <person name="Kang H."/>
            <person name="Chen S."/>
            <person name="He X."/>
            <person name="Wang R."/>
            <person name="Wang Y."/>
            <person name="Chen J."/>
            <person name="Wang L."/>
            <person name="Yu S."/>
            <person name="Wang B."/>
            <person name="Wei J."/>
            <person name="Song S."/>
            <person name="Lu X."/>
            <person name="Gao Z."/>
            <person name="Gu W."/>
            <person name="Deng X."/>
            <person name="Ma D."/>
            <person name="Wang S."/>
            <person name="Liang W."/>
            <person name="Fang L."/>
            <person name="Cai C."/>
            <person name="Zhu X."/>
            <person name="Zhou B."/>
            <person name="Zhang Y."/>
            <person name="Chen Z."/>
            <person name="Xu S."/>
            <person name="Zhu R."/>
            <person name="Wang S."/>
            <person name="Zhang T."/>
            <person name="Zhao G."/>
        </authorList>
    </citation>
    <scope>NUCLEOTIDE SEQUENCE [LARGE SCALE GENOMIC DNA]</scope>
    <source>
        <strain evidence="13">cv. Xinhai21</strain>
        <tissue evidence="12">Leaf</tissue>
    </source>
</reference>
<dbReference type="GO" id="GO:0008270">
    <property type="term" value="F:zinc ion binding"/>
    <property type="evidence" value="ECO:0007669"/>
    <property type="project" value="UniProtKB-KW"/>
</dbReference>
<proteinExistence type="predicted"/>
<evidence type="ECO:0000259" key="11">
    <source>
        <dbReference type="PROSITE" id="PS51141"/>
    </source>
</evidence>
<evidence type="ECO:0000313" key="13">
    <source>
        <dbReference type="Proteomes" id="UP000239757"/>
    </source>
</evidence>
<keyword evidence="4" id="KW-0862">Zinc</keyword>
<feature type="region of interest" description="Disordered" evidence="10">
    <location>
        <begin position="1"/>
        <end position="23"/>
    </location>
</feature>
<keyword evidence="5" id="KW-0805">Transcription regulation</keyword>
<name>A0A2P5WCP3_GOSBA</name>
<dbReference type="Gene3D" id="4.10.1100.10">
    <property type="entry name" value="Transcription factor, SBP-box domain"/>
    <property type="match status" value="1"/>
</dbReference>
<evidence type="ECO:0000256" key="1">
    <source>
        <dbReference type="ARBA" id="ARBA00004123"/>
    </source>
</evidence>
<feature type="compositionally biased region" description="Polar residues" evidence="10">
    <location>
        <begin position="361"/>
        <end position="370"/>
    </location>
</feature>
<comment type="subcellular location">
    <subcellularLocation>
        <location evidence="1">Nucleus</location>
    </subcellularLocation>
</comment>
<dbReference type="Pfam" id="PF03110">
    <property type="entry name" value="SBP"/>
    <property type="match status" value="1"/>
</dbReference>
<dbReference type="GO" id="GO:0005634">
    <property type="term" value="C:nucleus"/>
    <property type="evidence" value="ECO:0007669"/>
    <property type="project" value="UniProtKB-SubCell"/>
</dbReference>
<keyword evidence="8" id="KW-0539">Nucleus</keyword>
<dbReference type="FunFam" id="4.10.1100.10:FF:000001">
    <property type="entry name" value="Squamosa promoter-binding-like protein 14"/>
    <property type="match status" value="1"/>
</dbReference>
<feature type="region of interest" description="Disordered" evidence="10">
    <location>
        <begin position="39"/>
        <end position="76"/>
    </location>
</feature>
<gene>
    <name evidence="12" type="ORF">GOBAR_AA31831</name>
</gene>